<dbReference type="AlphaFoldDB" id="A0A7R9BXK4"/>
<feature type="compositionally biased region" description="Low complexity" evidence="1">
    <location>
        <begin position="89"/>
        <end position="102"/>
    </location>
</feature>
<feature type="compositionally biased region" description="Polar residues" evidence="1">
    <location>
        <begin position="15"/>
        <end position="29"/>
    </location>
</feature>
<keyword evidence="3" id="KW-1185">Reference proteome</keyword>
<dbReference type="OrthoDB" id="374045at2759"/>
<dbReference type="EMBL" id="OA885789">
    <property type="protein sequence ID" value="CAD7282362.1"/>
    <property type="molecule type" value="Genomic_DNA"/>
</dbReference>
<name>A0A7R9BXK4_9CRUS</name>
<feature type="region of interest" description="Disordered" evidence="1">
    <location>
        <begin position="61"/>
        <end position="129"/>
    </location>
</feature>
<accession>A0A7R9BXK4</accession>
<reference evidence="2" key="1">
    <citation type="submission" date="2020-11" db="EMBL/GenBank/DDBJ databases">
        <authorList>
            <person name="Tran Van P."/>
        </authorList>
    </citation>
    <scope>NUCLEOTIDE SEQUENCE</scope>
</reference>
<protein>
    <submittedName>
        <fullName evidence="2">Uncharacterized protein</fullName>
    </submittedName>
</protein>
<organism evidence="2">
    <name type="scientific">Notodromas monacha</name>
    <dbReference type="NCBI Taxonomy" id="399045"/>
    <lineage>
        <taxon>Eukaryota</taxon>
        <taxon>Metazoa</taxon>
        <taxon>Ecdysozoa</taxon>
        <taxon>Arthropoda</taxon>
        <taxon>Crustacea</taxon>
        <taxon>Oligostraca</taxon>
        <taxon>Ostracoda</taxon>
        <taxon>Podocopa</taxon>
        <taxon>Podocopida</taxon>
        <taxon>Cypridocopina</taxon>
        <taxon>Cypridoidea</taxon>
        <taxon>Cyprididae</taxon>
        <taxon>Notodromas</taxon>
    </lineage>
</organism>
<feature type="region of interest" description="Disordered" evidence="1">
    <location>
        <begin position="15"/>
        <end position="38"/>
    </location>
</feature>
<proteinExistence type="predicted"/>
<dbReference type="Proteomes" id="UP000678499">
    <property type="component" value="Unassembled WGS sequence"/>
</dbReference>
<feature type="compositionally biased region" description="Polar residues" evidence="1">
    <location>
        <begin position="61"/>
        <end position="75"/>
    </location>
</feature>
<evidence type="ECO:0000256" key="1">
    <source>
        <dbReference type="SAM" id="MobiDB-lite"/>
    </source>
</evidence>
<dbReference type="EMBL" id="CAJPEX010003752">
    <property type="protein sequence ID" value="CAG0922514.1"/>
    <property type="molecule type" value="Genomic_DNA"/>
</dbReference>
<evidence type="ECO:0000313" key="3">
    <source>
        <dbReference type="Proteomes" id="UP000678499"/>
    </source>
</evidence>
<sequence>MQSEDCVSGVENLALSNPASNLPTPSSSGPYLVVPNGFHPAHATSAAQMMSAEQISLNNSQSSSAYNSCPYTPLNSVADEEEDEMDDLSASASRRSRASSTAPTPPSHSRGELRRQLGPRNQDILPSFNSRDMLERIEYKRRNMRAARGMEFAASGETSPNPYPFTPKNSYVESSFDEAYRNRVMNGLENLEPDQIAKKVEEKKKFYRLDLDEAQGFLHGIAEADDDHDFLVPFQIELDSTTPN</sequence>
<gene>
    <name evidence="2" type="ORF">NMOB1V02_LOCUS9987</name>
</gene>
<evidence type="ECO:0000313" key="2">
    <source>
        <dbReference type="EMBL" id="CAD7282362.1"/>
    </source>
</evidence>
<feature type="compositionally biased region" description="Acidic residues" evidence="1">
    <location>
        <begin position="78"/>
        <end position="87"/>
    </location>
</feature>